<gene>
    <name evidence="1" type="ordered locus">MCJ_007210</name>
</gene>
<evidence type="ECO:0000313" key="1">
    <source>
        <dbReference type="EMBL" id="CAT05405.1"/>
    </source>
</evidence>
<accession>C5J7E2</accession>
<dbReference type="AlphaFoldDB" id="C5J7E2"/>
<protein>
    <submittedName>
        <fullName evidence="1">Uncharacterized protein</fullName>
    </submittedName>
</protein>
<reference evidence="2" key="1">
    <citation type="journal article" date="2009" name="BMC Bioinformatics">
        <title>The Mycoplasma conjunctivae genome sequencing, annotation and analysis.</title>
        <authorList>
            <person name="Calderon-Copete S.P."/>
            <person name="Wigger G."/>
            <person name="Wunderlin C."/>
            <person name="Schmidheini T."/>
            <person name="Frey J."/>
            <person name="Quail M.A."/>
            <person name="Falquet L."/>
        </authorList>
    </citation>
    <scope>NUCLEOTIDE SEQUENCE [LARGE SCALE GENOMIC DNA]</scope>
    <source>
        <strain evidence="2">ATCC 25834 / NCTC 10147 / HRC/581</strain>
    </source>
</reference>
<dbReference type="EMBL" id="FM864216">
    <property type="protein sequence ID" value="CAT05405.1"/>
    <property type="molecule type" value="Genomic_DNA"/>
</dbReference>
<evidence type="ECO:0000313" key="2">
    <source>
        <dbReference type="Proteomes" id="UP000001491"/>
    </source>
</evidence>
<proteinExistence type="predicted"/>
<keyword evidence="2" id="KW-1185">Reference proteome</keyword>
<dbReference type="Proteomes" id="UP000001491">
    <property type="component" value="Chromosome"/>
</dbReference>
<dbReference type="HOGENOM" id="CLU_3330391_0_0_14"/>
<organism evidence="1 2">
    <name type="scientific">Mesomycoplasma conjunctivae (strain ATCC 25834 / NCTC 10147 / HRC/581)</name>
    <name type="common">Mycoplasma conjunctivae</name>
    <dbReference type="NCBI Taxonomy" id="572263"/>
    <lineage>
        <taxon>Bacteria</taxon>
        <taxon>Bacillati</taxon>
        <taxon>Mycoplasmatota</taxon>
        <taxon>Mycoplasmoidales</taxon>
        <taxon>Metamycoplasmataceae</taxon>
        <taxon>Mesomycoplasma</taxon>
    </lineage>
</organism>
<name>C5J7E2_MESCH</name>
<sequence length="38" mass="4325">MEQPKAFAGLGAWLNNSNEKSNIKLSKEKIINFFKQLS</sequence>
<dbReference type="KEGG" id="mco:MCJ_007210"/>